<feature type="transmembrane region" description="Helical" evidence="6">
    <location>
        <begin position="224"/>
        <end position="245"/>
    </location>
</feature>
<reference evidence="8" key="1">
    <citation type="journal article" date="2020" name="Stud. Mycol.">
        <title>101 Dothideomycetes genomes: a test case for predicting lifestyles and emergence of pathogens.</title>
        <authorList>
            <person name="Haridas S."/>
            <person name="Albert R."/>
            <person name="Binder M."/>
            <person name="Bloem J."/>
            <person name="Labutti K."/>
            <person name="Salamov A."/>
            <person name="Andreopoulos B."/>
            <person name="Baker S."/>
            <person name="Barry K."/>
            <person name="Bills G."/>
            <person name="Bluhm B."/>
            <person name="Cannon C."/>
            <person name="Castanera R."/>
            <person name="Culley D."/>
            <person name="Daum C."/>
            <person name="Ezra D."/>
            <person name="Gonzalez J."/>
            <person name="Henrissat B."/>
            <person name="Kuo A."/>
            <person name="Liang C."/>
            <person name="Lipzen A."/>
            <person name="Lutzoni F."/>
            <person name="Magnuson J."/>
            <person name="Mondo S."/>
            <person name="Nolan M."/>
            <person name="Ohm R."/>
            <person name="Pangilinan J."/>
            <person name="Park H.-J."/>
            <person name="Ramirez L."/>
            <person name="Alfaro M."/>
            <person name="Sun H."/>
            <person name="Tritt A."/>
            <person name="Yoshinaga Y."/>
            <person name="Zwiers L.-H."/>
            <person name="Turgeon B."/>
            <person name="Goodwin S."/>
            <person name="Spatafora J."/>
            <person name="Crous P."/>
            <person name="Grigoriev I."/>
        </authorList>
    </citation>
    <scope>NUCLEOTIDE SEQUENCE</scope>
    <source>
        <strain evidence="8">CBS 113818</strain>
    </source>
</reference>
<evidence type="ECO:0000259" key="7">
    <source>
        <dbReference type="PROSITE" id="PS50850"/>
    </source>
</evidence>
<gene>
    <name evidence="8" type="ORF">CC86DRAFT_165089</name>
</gene>
<organism evidence="8 9">
    <name type="scientific">Ophiobolus disseminans</name>
    <dbReference type="NCBI Taxonomy" id="1469910"/>
    <lineage>
        <taxon>Eukaryota</taxon>
        <taxon>Fungi</taxon>
        <taxon>Dikarya</taxon>
        <taxon>Ascomycota</taxon>
        <taxon>Pezizomycotina</taxon>
        <taxon>Dothideomycetes</taxon>
        <taxon>Pleosporomycetidae</taxon>
        <taxon>Pleosporales</taxon>
        <taxon>Pleosporineae</taxon>
        <taxon>Phaeosphaeriaceae</taxon>
        <taxon>Ophiobolus</taxon>
    </lineage>
</organism>
<evidence type="ECO:0000313" key="9">
    <source>
        <dbReference type="Proteomes" id="UP000799424"/>
    </source>
</evidence>
<proteinExistence type="predicted"/>
<feature type="domain" description="Major facilitator superfamily (MFS) profile" evidence="7">
    <location>
        <begin position="67"/>
        <end position="580"/>
    </location>
</feature>
<dbReference type="OrthoDB" id="4161376at2759"/>
<feature type="transmembrane region" description="Helical" evidence="6">
    <location>
        <begin position="106"/>
        <end position="126"/>
    </location>
</feature>
<feature type="transmembrane region" description="Helical" evidence="6">
    <location>
        <begin position="67"/>
        <end position="86"/>
    </location>
</feature>
<dbReference type="EMBL" id="MU006219">
    <property type="protein sequence ID" value="KAF2830632.1"/>
    <property type="molecule type" value="Genomic_DNA"/>
</dbReference>
<dbReference type="InterPro" id="IPR020846">
    <property type="entry name" value="MFS_dom"/>
</dbReference>
<evidence type="ECO:0000256" key="1">
    <source>
        <dbReference type="ARBA" id="ARBA00004141"/>
    </source>
</evidence>
<feature type="transmembrane region" description="Helical" evidence="6">
    <location>
        <begin position="334"/>
        <end position="356"/>
    </location>
</feature>
<feature type="transmembrane region" description="Helical" evidence="6">
    <location>
        <begin position="158"/>
        <end position="181"/>
    </location>
</feature>
<feature type="transmembrane region" description="Helical" evidence="6">
    <location>
        <begin position="458"/>
        <end position="482"/>
    </location>
</feature>
<dbReference type="GO" id="GO:0005886">
    <property type="term" value="C:plasma membrane"/>
    <property type="evidence" value="ECO:0007669"/>
    <property type="project" value="TreeGrafter"/>
</dbReference>
<name>A0A6A7ABK9_9PLEO</name>
<feature type="transmembrane region" description="Helical" evidence="6">
    <location>
        <begin position="133"/>
        <end position="152"/>
    </location>
</feature>
<evidence type="ECO:0000256" key="3">
    <source>
        <dbReference type="ARBA" id="ARBA00022692"/>
    </source>
</evidence>
<sequence length="591" mass="62866">MASNTTATDYAQEKQDVQYVEHVRDSPTDSSHDLQKERTLEGIDMNNSYAVKGDDSDGKVEWNARSMCAAVFLAALYTGSQVILYFTGGSLGFIAEDLGLERGIAWLPTANILAIAAACPFAGYLQDLFGKRYIALFGSVCICIGCALVGSAHNFAQMLAGMALSGVGAAVGELTGLAGLAEIVPVKYRGYSLALVTAFVLPFCPYLLYVELWSHSDTKVGWRWGPWCALMYNGIVGLGLAFTYFPHNHTRAEGFSRMAIIKRIDFIGGALSITGLTLFLVSLQSGGYTHPWASGYVLGTMLVGLALIAAWVVYEAKFARHPMVPGELFKGQRIVGLAYVIAFAAGMNFFSILNFFPVTFTSVYDPVPIQIGLRGLPPAFATAFGAIGFNAALSAFPNRTREVLLVAVLLMTGFAGALAVMTPENEKLVVALGSIAAVGVGGVLVPAATVAMLVCPDALITTAAALSLSIRTVGGSIGYSIYYNIFATKLEKNLPVYVAEYAMKAGLPITSATQFVTLFLTNPKALATTPIPGMTPAVIAGATKGSQWAFSQSLKYVWFTSIAFGSIAIVCTILLPSTKKYQTNRVAVQIS</sequence>
<keyword evidence="9" id="KW-1185">Reference proteome</keyword>
<dbReference type="PANTHER" id="PTHR23501:SF109">
    <property type="entry name" value="MAJOR FACILITATOR SUPERFAMILY (MFS) PROFILE DOMAIN-CONTAINING PROTEIN-RELATED"/>
    <property type="match status" value="1"/>
</dbReference>
<dbReference type="Gene3D" id="1.20.1250.20">
    <property type="entry name" value="MFS general substrate transporter like domains"/>
    <property type="match status" value="1"/>
</dbReference>
<feature type="transmembrane region" description="Helical" evidence="6">
    <location>
        <begin position="193"/>
        <end position="212"/>
    </location>
</feature>
<evidence type="ECO:0000256" key="2">
    <source>
        <dbReference type="ARBA" id="ARBA00022448"/>
    </source>
</evidence>
<protein>
    <submittedName>
        <fullName evidence="8">MFS general substrate transporter</fullName>
    </submittedName>
</protein>
<keyword evidence="3 6" id="KW-0812">Transmembrane</keyword>
<evidence type="ECO:0000256" key="5">
    <source>
        <dbReference type="ARBA" id="ARBA00023136"/>
    </source>
</evidence>
<dbReference type="Pfam" id="PF06609">
    <property type="entry name" value="TRI12"/>
    <property type="match status" value="1"/>
</dbReference>
<dbReference type="AlphaFoldDB" id="A0A6A7ABK9"/>
<dbReference type="PANTHER" id="PTHR23501">
    <property type="entry name" value="MAJOR FACILITATOR SUPERFAMILY"/>
    <property type="match status" value="1"/>
</dbReference>
<feature type="transmembrane region" description="Helical" evidence="6">
    <location>
        <begin position="295"/>
        <end position="314"/>
    </location>
</feature>
<dbReference type="InterPro" id="IPR036259">
    <property type="entry name" value="MFS_trans_sf"/>
</dbReference>
<evidence type="ECO:0000313" key="8">
    <source>
        <dbReference type="EMBL" id="KAF2830632.1"/>
    </source>
</evidence>
<dbReference type="Proteomes" id="UP000799424">
    <property type="component" value="Unassembled WGS sequence"/>
</dbReference>
<accession>A0A6A7ABK9</accession>
<keyword evidence="4 6" id="KW-1133">Transmembrane helix</keyword>
<feature type="transmembrane region" description="Helical" evidence="6">
    <location>
        <begin position="556"/>
        <end position="575"/>
    </location>
</feature>
<dbReference type="SUPFAM" id="SSF103473">
    <property type="entry name" value="MFS general substrate transporter"/>
    <property type="match status" value="1"/>
</dbReference>
<evidence type="ECO:0000256" key="6">
    <source>
        <dbReference type="SAM" id="Phobius"/>
    </source>
</evidence>
<evidence type="ECO:0000256" key="4">
    <source>
        <dbReference type="ARBA" id="ARBA00022989"/>
    </source>
</evidence>
<comment type="subcellular location">
    <subcellularLocation>
        <location evidence="1">Membrane</location>
        <topology evidence="1">Multi-pass membrane protein</topology>
    </subcellularLocation>
</comment>
<dbReference type="InterPro" id="IPR010573">
    <property type="entry name" value="MFS_Str1/Tri12-like"/>
</dbReference>
<feature type="transmembrane region" description="Helical" evidence="6">
    <location>
        <begin position="376"/>
        <end position="396"/>
    </location>
</feature>
<feature type="transmembrane region" description="Helical" evidence="6">
    <location>
        <begin position="428"/>
        <end position="451"/>
    </location>
</feature>
<dbReference type="GO" id="GO:0022857">
    <property type="term" value="F:transmembrane transporter activity"/>
    <property type="evidence" value="ECO:0007669"/>
    <property type="project" value="InterPro"/>
</dbReference>
<dbReference type="PROSITE" id="PS50850">
    <property type="entry name" value="MFS"/>
    <property type="match status" value="1"/>
</dbReference>
<feature type="transmembrane region" description="Helical" evidence="6">
    <location>
        <begin position="403"/>
        <end position="422"/>
    </location>
</feature>
<keyword evidence="2" id="KW-0813">Transport</keyword>
<feature type="transmembrane region" description="Helical" evidence="6">
    <location>
        <begin position="266"/>
        <end position="283"/>
    </location>
</feature>
<keyword evidence="5 6" id="KW-0472">Membrane</keyword>